<sequence>MAMLKIGPAMDGHENTAFYKEFQRKESKNSIHFLKNLPAQTKADLTGKKEYLNTKAPQKSAVKSTAETAKDAQAHMSDNELLNHLSMIEYGSKEYMHRRDMFSEYVEAAARFKCLIKDTTKVVVPKYVPRALRPQTPGRKWYAPPMKLPTGWKETSSVTTPASPGPPPIADPAKA</sequence>
<comment type="caution">
    <text evidence="2">The sequence shown here is derived from an EMBL/GenBank/DDBJ whole genome shotgun (WGS) entry which is preliminary data.</text>
</comment>
<organism evidence="2 3">
    <name type="scientific">Riccia sorocarpa</name>
    <dbReference type="NCBI Taxonomy" id="122646"/>
    <lineage>
        <taxon>Eukaryota</taxon>
        <taxon>Viridiplantae</taxon>
        <taxon>Streptophyta</taxon>
        <taxon>Embryophyta</taxon>
        <taxon>Marchantiophyta</taxon>
        <taxon>Marchantiopsida</taxon>
        <taxon>Marchantiidae</taxon>
        <taxon>Marchantiales</taxon>
        <taxon>Ricciaceae</taxon>
        <taxon>Riccia</taxon>
    </lineage>
</organism>
<protein>
    <submittedName>
        <fullName evidence="2">Uncharacterized protein</fullName>
    </submittedName>
</protein>
<evidence type="ECO:0000313" key="2">
    <source>
        <dbReference type="EMBL" id="KAL3689894.1"/>
    </source>
</evidence>
<proteinExistence type="predicted"/>
<dbReference type="EMBL" id="JBJQOH010000004">
    <property type="protein sequence ID" value="KAL3689894.1"/>
    <property type="molecule type" value="Genomic_DNA"/>
</dbReference>
<evidence type="ECO:0000256" key="1">
    <source>
        <dbReference type="SAM" id="MobiDB-lite"/>
    </source>
</evidence>
<feature type="region of interest" description="Disordered" evidence="1">
    <location>
        <begin position="152"/>
        <end position="175"/>
    </location>
</feature>
<dbReference type="AlphaFoldDB" id="A0ABD3HHH7"/>
<reference evidence="2 3" key="1">
    <citation type="submission" date="2024-09" db="EMBL/GenBank/DDBJ databases">
        <title>Chromosome-scale assembly of Riccia sorocarpa.</title>
        <authorList>
            <person name="Paukszto L."/>
        </authorList>
    </citation>
    <scope>NUCLEOTIDE SEQUENCE [LARGE SCALE GENOMIC DNA]</scope>
    <source>
        <strain evidence="2">LP-2024</strain>
        <tissue evidence="2">Aerial parts of the thallus</tissue>
    </source>
</reference>
<dbReference type="Proteomes" id="UP001633002">
    <property type="component" value="Unassembled WGS sequence"/>
</dbReference>
<accession>A0ABD3HHH7</accession>
<gene>
    <name evidence="2" type="ORF">R1sor_016203</name>
</gene>
<evidence type="ECO:0000313" key="3">
    <source>
        <dbReference type="Proteomes" id="UP001633002"/>
    </source>
</evidence>
<keyword evidence="3" id="KW-1185">Reference proteome</keyword>
<feature type="compositionally biased region" description="Pro residues" evidence="1">
    <location>
        <begin position="163"/>
        <end position="175"/>
    </location>
</feature>
<name>A0ABD3HHH7_9MARC</name>